<dbReference type="Proteomes" id="UP001055286">
    <property type="component" value="Unassembled WGS sequence"/>
</dbReference>
<keyword evidence="5" id="KW-1185">Reference proteome</keyword>
<comment type="caution">
    <text evidence="4">The sequence shown here is derived from an EMBL/GenBank/DDBJ whole genome shotgun (WGS) entry which is preliminary data.</text>
</comment>
<dbReference type="GO" id="GO:0003700">
    <property type="term" value="F:DNA-binding transcription factor activity"/>
    <property type="evidence" value="ECO:0007669"/>
    <property type="project" value="InterPro"/>
</dbReference>
<dbReference type="EMBL" id="BPQJ01000028">
    <property type="protein sequence ID" value="GJD64718.1"/>
    <property type="molecule type" value="Genomic_DNA"/>
</dbReference>
<reference evidence="4" key="1">
    <citation type="journal article" date="2016" name="Front. Microbiol.">
        <title>Genome Sequence of the Piezophilic, Mesophilic Sulfate-Reducing Bacterium Desulfovibrio indicus J2T.</title>
        <authorList>
            <person name="Cao J."/>
            <person name="Maignien L."/>
            <person name="Shao Z."/>
            <person name="Alain K."/>
            <person name="Jebbar M."/>
        </authorList>
    </citation>
    <scope>NUCLEOTIDE SEQUENCE</scope>
    <source>
        <strain evidence="4">JCM 32048</strain>
    </source>
</reference>
<proteinExistence type="predicted"/>
<dbReference type="AlphaFoldDB" id="A0AA37M6D1"/>
<reference evidence="4" key="2">
    <citation type="submission" date="2021-08" db="EMBL/GenBank/DDBJ databases">
        <authorList>
            <person name="Tani A."/>
            <person name="Ola A."/>
            <person name="Ogura Y."/>
            <person name="Katsura K."/>
            <person name="Hayashi T."/>
        </authorList>
    </citation>
    <scope>NUCLEOTIDE SEQUENCE</scope>
    <source>
        <strain evidence="4">JCM 32048</strain>
    </source>
</reference>
<evidence type="ECO:0000256" key="2">
    <source>
        <dbReference type="ARBA" id="ARBA00023163"/>
    </source>
</evidence>
<keyword evidence="1" id="KW-0805">Transcription regulation</keyword>
<dbReference type="PANTHER" id="PTHR43436:SF1">
    <property type="entry name" value="TRANSCRIPTIONAL REGULATORY PROTEIN"/>
    <property type="match status" value="1"/>
</dbReference>
<dbReference type="RefSeq" id="WP_238192675.1">
    <property type="nucleotide sequence ID" value="NZ_BPQJ01000028.1"/>
</dbReference>
<sequence length="296" mass="31621">MTTLLAAVRRHAEAHYTATGIAATAVPGLSTVRATAPSGLLHDISRPLVCLVLQGSKHVTMGMRDFAFGAGASLLITADVPTVSQITRASAAAPYLSLVLELDPVVIADLAAQMPVEPEPDHAPVQVDPTDAETADAALRLMRLLDRPASLPVLGAHLVREMHYWLLAGRHGAAIRRLGWADGHVERITRAVAILRAEFAGQLRVERLADAAGMSPSSFHQHFKAVTSLSPLQFQKHLRLIEARRLLVSEGLSASGVAFAVGYESVPQFTREYGRMFGVSPVRDARATRSLAAAVA</sequence>
<dbReference type="PROSITE" id="PS01124">
    <property type="entry name" value="HTH_ARAC_FAMILY_2"/>
    <property type="match status" value="1"/>
</dbReference>
<organism evidence="4 5">
    <name type="scientific">Methylobacterium frigidaeris</name>
    <dbReference type="NCBI Taxonomy" id="2038277"/>
    <lineage>
        <taxon>Bacteria</taxon>
        <taxon>Pseudomonadati</taxon>
        <taxon>Pseudomonadota</taxon>
        <taxon>Alphaproteobacteria</taxon>
        <taxon>Hyphomicrobiales</taxon>
        <taxon>Methylobacteriaceae</taxon>
        <taxon>Methylobacterium</taxon>
    </lineage>
</organism>
<dbReference type="SMART" id="SM00342">
    <property type="entry name" value="HTH_ARAC"/>
    <property type="match status" value="1"/>
</dbReference>
<feature type="domain" description="HTH araC/xylS-type" evidence="3">
    <location>
        <begin position="189"/>
        <end position="287"/>
    </location>
</feature>
<keyword evidence="2" id="KW-0804">Transcription</keyword>
<dbReference type="GO" id="GO:0043565">
    <property type="term" value="F:sequence-specific DNA binding"/>
    <property type="evidence" value="ECO:0007669"/>
    <property type="project" value="InterPro"/>
</dbReference>
<dbReference type="Pfam" id="PF12833">
    <property type="entry name" value="HTH_18"/>
    <property type="match status" value="1"/>
</dbReference>
<evidence type="ECO:0000313" key="5">
    <source>
        <dbReference type="Proteomes" id="UP001055286"/>
    </source>
</evidence>
<accession>A0AA37M6D1</accession>
<dbReference type="PANTHER" id="PTHR43436">
    <property type="entry name" value="ARAC-FAMILY TRANSCRIPTIONAL REGULATOR"/>
    <property type="match status" value="1"/>
</dbReference>
<dbReference type="Pfam" id="PF06719">
    <property type="entry name" value="AraC_N"/>
    <property type="match status" value="1"/>
</dbReference>
<dbReference type="InterPro" id="IPR018060">
    <property type="entry name" value="HTH_AraC"/>
</dbReference>
<evidence type="ECO:0000256" key="1">
    <source>
        <dbReference type="ARBA" id="ARBA00023015"/>
    </source>
</evidence>
<evidence type="ECO:0000313" key="4">
    <source>
        <dbReference type="EMBL" id="GJD64718.1"/>
    </source>
</evidence>
<dbReference type="InterPro" id="IPR009594">
    <property type="entry name" value="Tscrpt_reg_HTH_AraC_N"/>
</dbReference>
<name>A0AA37M6D1_9HYPH</name>
<dbReference type="SUPFAM" id="SSF46689">
    <property type="entry name" value="Homeodomain-like"/>
    <property type="match status" value="2"/>
</dbReference>
<evidence type="ECO:0000259" key="3">
    <source>
        <dbReference type="PROSITE" id="PS01124"/>
    </source>
</evidence>
<dbReference type="InterPro" id="IPR009057">
    <property type="entry name" value="Homeodomain-like_sf"/>
</dbReference>
<protein>
    <submittedName>
        <fullName evidence="4">HTH-type transcriptional activator RhaS</fullName>
    </submittedName>
</protein>
<dbReference type="Gene3D" id="1.10.10.60">
    <property type="entry name" value="Homeodomain-like"/>
    <property type="match status" value="2"/>
</dbReference>
<gene>
    <name evidence="4" type="primary">rhaS_10</name>
    <name evidence="4" type="ORF">MPEAHAMD_4903</name>
</gene>